<dbReference type="Proteomes" id="UP000006352">
    <property type="component" value="Unassembled WGS sequence"/>
</dbReference>
<evidence type="ECO:0000313" key="2">
    <source>
        <dbReference type="Proteomes" id="UP000006352"/>
    </source>
</evidence>
<keyword evidence="2" id="KW-1185">Reference proteome</keyword>
<protein>
    <submittedName>
        <fullName evidence="1">Uncharacterized protein</fullName>
    </submittedName>
</protein>
<organism evidence="1 2">
    <name type="scientific">Fibroporia radiculosa</name>
    <dbReference type="NCBI Taxonomy" id="599839"/>
    <lineage>
        <taxon>Eukaryota</taxon>
        <taxon>Fungi</taxon>
        <taxon>Dikarya</taxon>
        <taxon>Basidiomycota</taxon>
        <taxon>Agaricomycotina</taxon>
        <taxon>Agaricomycetes</taxon>
        <taxon>Polyporales</taxon>
        <taxon>Fibroporiaceae</taxon>
        <taxon>Fibroporia</taxon>
    </lineage>
</organism>
<dbReference type="GeneID" id="24094859"/>
<dbReference type="HOGENOM" id="CLU_135735_0_0_1"/>
<dbReference type="AlphaFoldDB" id="J4G1A2"/>
<gene>
    <name evidence="1" type="ORF">FIBRA_01973</name>
</gene>
<name>J4G1A2_9APHY</name>
<evidence type="ECO:0000313" key="1">
    <source>
        <dbReference type="EMBL" id="CCL99948.1"/>
    </source>
</evidence>
<dbReference type="EMBL" id="HE796958">
    <property type="protein sequence ID" value="CCL99948.1"/>
    <property type="molecule type" value="Genomic_DNA"/>
</dbReference>
<proteinExistence type="predicted"/>
<dbReference type="RefSeq" id="XP_012179231.1">
    <property type="nucleotide sequence ID" value="XM_012323841.1"/>
</dbReference>
<reference evidence="1 2" key="1">
    <citation type="journal article" date="2012" name="Appl. Environ. Microbiol.">
        <title>Short-read sequencing for genomic analysis of the brown rot fungus Fibroporia radiculosa.</title>
        <authorList>
            <person name="Tang J.D."/>
            <person name="Perkins A.D."/>
            <person name="Sonstegard T.S."/>
            <person name="Schroeder S.G."/>
            <person name="Burgess S.C."/>
            <person name="Diehl S.V."/>
        </authorList>
    </citation>
    <scope>NUCLEOTIDE SEQUENCE [LARGE SCALE GENOMIC DNA]</scope>
    <source>
        <strain evidence="1 2">TFFH 294</strain>
    </source>
</reference>
<dbReference type="InParanoid" id="J4G1A2"/>
<sequence>MGVSLLSREVHSLEYITLKPDLTLDDFKGDIRIWKVDDPFSDEETLEGILEQIDYTLEQVATEVEVPSLQVQSLLPSPTLATTILGKVKSTRKRSQFPPLECYFFYTINHNTKVSQPPPVVAVRKL</sequence>
<accession>J4G1A2</accession>